<dbReference type="SUPFAM" id="SSF54001">
    <property type="entry name" value="Cysteine proteinases"/>
    <property type="match status" value="1"/>
</dbReference>
<dbReference type="GO" id="GO:0016929">
    <property type="term" value="F:deSUMOylase activity"/>
    <property type="evidence" value="ECO:0007669"/>
    <property type="project" value="TreeGrafter"/>
</dbReference>
<dbReference type="AlphaFoldDB" id="A0AAD3E3V0"/>
<proteinExistence type="inferred from homology"/>
<dbReference type="PANTHER" id="PTHR12606">
    <property type="entry name" value="SENTRIN/SUMO-SPECIFIC PROTEASE"/>
    <property type="match status" value="1"/>
</dbReference>
<evidence type="ECO:0000259" key="5">
    <source>
        <dbReference type="PROSITE" id="PS50600"/>
    </source>
</evidence>
<name>A0AAD3E3V0_9CHLO</name>
<protein>
    <recommendedName>
        <fullName evidence="5">Ubiquitin-like protease family profile domain-containing protein</fullName>
    </recommendedName>
</protein>
<evidence type="ECO:0000256" key="4">
    <source>
        <dbReference type="ARBA" id="ARBA00022807"/>
    </source>
</evidence>
<keyword evidence="4" id="KW-0788">Thiol protease</keyword>
<dbReference type="InterPro" id="IPR038765">
    <property type="entry name" value="Papain-like_cys_pep_sf"/>
</dbReference>
<keyword evidence="3" id="KW-0378">Hydrolase</keyword>
<dbReference type="GO" id="GO:0005634">
    <property type="term" value="C:nucleus"/>
    <property type="evidence" value="ECO:0007669"/>
    <property type="project" value="TreeGrafter"/>
</dbReference>
<comment type="caution">
    <text evidence="6">The sequence shown here is derived from an EMBL/GenBank/DDBJ whole genome shotgun (WGS) entry which is preliminary data.</text>
</comment>
<organism evidence="6 7">
    <name type="scientific">Astrephomene gubernaculifera</name>
    <dbReference type="NCBI Taxonomy" id="47775"/>
    <lineage>
        <taxon>Eukaryota</taxon>
        <taxon>Viridiplantae</taxon>
        <taxon>Chlorophyta</taxon>
        <taxon>core chlorophytes</taxon>
        <taxon>Chlorophyceae</taxon>
        <taxon>CS clade</taxon>
        <taxon>Chlamydomonadales</taxon>
        <taxon>Astrephomenaceae</taxon>
        <taxon>Astrephomene</taxon>
    </lineage>
</organism>
<evidence type="ECO:0000256" key="1">
    <source>
        <dbReference type="ARBA" id="ARBA00005234"/>
    </source>
</evidence>
<dbReference type="PROSITE" id="PS50600">
    <property type="entry name" value="ULP_PROTEASE"/>
    <property type="match status" value="1"/>
</dbReference>
<keyword evidence="7" id="KW-1185">Reference proteome</keyword>
<evidence type="ECO:0000313" key="7">
    <source>
        <dbReference type="Proteomes" id="UP001054857"/>
    </source>
</evidence>
<keyword evidence="2" id="KW-0645">Protease</keyword>
<evidence type="ECO:0000256" key="3">
    <source>
        <dbReference type="ARBA" id="ARBA00022801"/>
    </source>
</evidence>
<dbReference type="Proteomes" id="UP001054857">
    <property type="component" value="Unassembled WGS sequence"/>
</dbReference>
<dbReference type="InterPro" id="IPR003653">
    <property type="entry name" value="Peptidase_C48_C"/>
</dbReference>
<sequence>VGLALPPVHEMEFVLVPIHFSQNHWFLVEINMSKQAVRVYDSMKRELHDYMELVNNLKHWVKREAAVRHRVRLDMRTWDVKLVEVPQQGNTDDCGVYTIFFAEHLSLGLPIPELTPEEVPKLRFSYMRRFLQHWNLRQ</sequence>
<comment type="similarity">
    <text evidence="1">Belongs to the peptidase C48 family.</text>
</comment>
<feature type="domain" description="Ubiquitin-like protease family profile" evidence="5">
    <location>
        <begin position="1"/>
        <end position="105"/>
    </location>
</feature>
<evidence type="ECO:0000256" key="2">
    <source>
        <dbReference type="ARBA" id="ARBA00022670"/>
    </source>
</evidence>
<reference evidence="6 7" key="1">
    <citation type="journal article" date="2021" name="Sci. Rep.">
        <title>Genome sequencing of the multicellular alga Astrephomene provides insights into convergent evolution of germ-soma differentiation.</title>
        <authorList>
            <person name="Yamashita S."/>
            <person name="Yamamoto K."/>
            <person name="Matsuzaki R."/>
            <person name="Suzuki S."/>
            <person name="Yamaguchi H."/>
            <person name="Hirooka S."/>
            <person name="Minakuchi Y."/>
            <person name="Miyagishima S."/>
            <person name="Kawachi M."/>
            <person name="Toyoda A."/>
            <person name="Nozaki H."/>
        </authorList>
    </citation>
    <scope>NUCLEOTIDE SEQUENCE [LARGE SCALE GENOMIC DNA]</scope>
    <source>
        <strain evidence="6 7">NIES-4017</strain>
    </source>
</reference>
<dbReference type="GO" id="GO:0016926">
    <property type="term" value="P:protein desumoylation"/>
    <property type="evidence" value="ECO:0007669"/>
    <property type="project" value="TreeGrafter"/>
</dbReference>
<gene>
    <name evidence="6" type="ORF">Agub_g15970</name>
</gene>
<dbReference type="EMBL" id="BMAR01000107">
    <property type="protein sequence ID" value="GFR53216.1"/>
    <property type="molecule type" value="Genomic_DNA"/>
</dbReference>
<dbReference type="Gene3D" id="3.40.395.10">
    <property type="entry name" value="Adenoviral Proteinase, Chain A"/>
    <property type="match status" value="1"/>
</dbReference>
<accession>A0AAD3E3V0</accession>
<dbReference type="PANTHER" id="PTHR12606:SF141">
    <property type="entry name" value="GH15225P-RELATED"/>
    <property type="match status" value="1"/>
</dbReference>
<evidence type="ECO:0000313" key="6">
    <source>
        <dbReference type="EMBL" id="GFR53216.1"/>
    </source>
</evidence>
<dbReference type="Pfam" id="PF02902">
    <property type="entry name" value="Peptidase_C48"/>
    <property type="match status" value="1"/>
</dbReference>
<feature type="non-terminal residue" evidence="6">
    <location>
        <position position="138"/>
    </location>
</feature>
<dbReference type="GO" id="GO:0006508">
    <property type="term" value="P:proteolysis"/>
    <property type="evidence" value="ECO:0007669"/>
    <property type="project" value="UniProtKB-KW"/>
</dbReference>